<gene>
    <name evidence="16" type="ORF">BCR35DRAFT_303190</name>
</gene>
<evidence type="ECO:0000256" key="9">
    <source>
        <dbReference type="ARBA" id="ARBA00023284"/>
    </source>
</evidence>
<dbReference type="STRING" id="106004.A0A1Y2FN18"/>
<keyword evidence="8" id="KW-0539">Nucleus</keyword>
<evidence type="ECO:0000256" key="2">
    <source>
        <dbReference type="ARBA" id="ARBA00011245"/>
    </source>
</evidence>
<feature type="domain" description="Thioredoxin" evidence="15">
    <location>
        <begin position="88"/>
        <end position="232"/>
    </location>
</feature>
<evidence type="ECO:0000256" key="5">
    <source>
        <dbReference type="ARBA" id="ARBA00022862"/>
    </source>
</evidence>
<evidence type="ECO:0000256" key="11">
    <source>
        <dbReference type="ARBA" id="ARBA00038489"/>
    </source>
</evidence>
<keyword evidence="9" id="KW-0676">Redox-active center</keyword>
<accession>A0A1Y2FN18</accession>
<reference evidence="16 17" key="1">
    <citation type="submission" date="2016-07" db="EMBL/GenBank/DDBJ databases">
        <title>Pervasive Adenine N6-methylation of Active Genes in Fungi.</title>
        <authorList>
            <consortium name="DOE Joint Genome Institute"/>
            <person name="Mondo S.J."/>
            <person name="Dannebaum R.O."/>
            <person name="Kuo R.C."/>
            <person name="Labutti K."/>
            <person name="Haridas S."/>
            <person name="Kuo A."/>
            <person name="Salamov A."/>
            <person name="Ahrendt S.R."/>
            <person name="Lipzen A."/>
            <person name="Sullivan W."/>
            <person name="Andreopoulos W.B."/>
            <person name="Clum A."/>
            <person name="Lindquist E."/>
            <person name="Daum C."/>
            <person name="Ramamoorthy G.K."/>
            <person name="Gryganskyi A."/>
            <person name="Culley D."/>
            <person name="Magnuson J.K."/>
            <person name="James T.Y."/>
            <person name="O'Malley M.A."/>
            <person name="Stajich J.E."/>
            <person name="Spatafora J.W."/>
            <person name="Visel A."/>
            <person name="Grigoriev I.V."/>
        </authorList>
    </citation>
    <scope>NUCLEOTIDE SEQUENCE [LARGE SCALE GENOMIC DNA]</scope>
    <source>
        <strain evidence="16 17">62-1032</strain>
    </source>
</reference>
<evidence type="ECO:0000256" key="13">
    <source>
        <dbReference type="ARBA" id="ARBA00077538"/>
    </source>
</evidence>
<comment type="similarity">
    <text evidence="11">Belongs to the peroxiredoxin family. BCP/PrxQ subfamily.</text>
</comment>
<dbReference type="GO" id="GO:0008379">
    <property type="term" value="F:thioredoxin peroxidase activity"/>
    <property type="evidence" value="ECO:0007669"/>
    <property type="project" value="TreeGrafter"/>
</dbReference>
<dbReference type="SUPFAM" id="SSF52833">
    <property type="entry name" value="Thioredoxin-like"/>
    <property type="match status" value="1"/>
</dbReference>
<evidence type="ECO:0000256" key="7">
    <source>
        <dbReference type="ARBA" id="ARBA00023157"/>
    </source>
</evidence>
<comment type="subunit">
    <text evidence="2">Monomer.</text>
</comment>
<dbReference type="GO" id="GO:0005634">
    <property type="term" value="C:nucleus"/>
    <property type="evidence" value="ECO:0007669"/>
    <property type="project" value="UniProtKB-SubCell"/>
</dbReference>
<organism evidence="16 17">
    <name type="scientific">Leucosporidium creatinivorum</name>
    <dbReference type="NCBI Taxonomy" id="106004"/>
    <lineage>
        <taxon>Eukaryota</taxon>
        <taxon>Fungi</taxon>
        <taxon>Dikarya</taxon>
        <taxon>Basidiomycota</taxon>
        <taxon>Pucciniomycotina</taxon>
        <taxon>Microbotryomycetes</taxon>
        <taxon>Leucosporidiales</taxon>
        <taxon>Leucosporidium</taxon>
    </lineage>
</organism>
<dbReference type="GO" id="GO:0034599">
    <property type="term" value="P:cellular response to oxidative stress"/>
    <property type="evidence" value="ECO:0007669"/>
    <property type="project" value="UniProtKB-ARBA"/>
</dbReference>
<dbReference type="GO" id="GO:0045454">
    <property type="term" value="P:cell redox homeostasis"/>
    <property type="evidence" value="ECO:0007669"/>
    <property type="project" value="TreeGrafter"/>
</dbReference>
<dbReference type="AlphaFoldDB" id="A0A1Y2FN18"/>
<keyword evidence="4" id="KW-0575">Peroxidase</keyword>
<dbReference type="InterPro" id="IPR013766">
    <property type="entry name" value="Thioredoxin_domain"/>
</dbReference>
<feature type="compositionally biased region" description="Low complexity" evidence="14">
    <location>
        <begin position="30"/>
        <end position="46"/>
    </location>
</feature>
<evidence type="ECO:0000256" key="8">
    <source>
        <dbReference type="ARBA" id="ARBA00023242"/>
    </source>
</evidence>
<evidence type="ECO:0000256" key="6">
    <source>
        <dbReference type="ARBA" id="ARBA00023002"/>
    </source>
</evidence>
<dbReference type="InterPro" id="IPR036249">
    <property type="entry name" value="Thioredoxin-like_sf"/>
</dbReference>
<keyword evidence="7" id="KW-1015">Disulfide bond</keyword>
<name>A0A1Y2FN18_9BASI</name>
<feature type="compositionally biased region" description="Acidic residues" evidence="14">
    <location>
        <begin position="63"/>
        <end position="72"/>
    </location>
</feature>
<dbReference type="InterPro" id="IPR050924">
    <property type="entry name" value="Peroxiredoxin_BCP/PrxQ"/>
</dbReference>
<dbReference type="FunFam" id="3.40.30.10:FF:000157">
    <property type="entry name" value="DOT5p Nuclear thiol peroxidase"/>
    <property type="match status" value="1"/>
</dbReference>
<comment type="catalytic activity">
    <reaction evidence="12">
        <text>a hydroperoxide + [thioredoxin]-dithiol = an alcohol + [thioredoxin]-disulfide + H2O</text>
        <dbReference type="Rhea" id="RHEA:62620"/>
        <dbReference type="Rhea" id="RHEA-COMP:10698"/>
        <dbReference type="Rhea" id="RHEA-COMP:10700"/>
        <dbReference type="ChEBI" id="CHEBI:15377"/>
        <dbReference type="ChEBI" id="CHEBI:29950"/>
        <dbReference type="ChEBI" id="CHEBI:30879"/>
        <dbReference type="ChEBI" id="CHEBI:35924"/>
        <dbReference type="ChEBI" id="CHEBI:50058"/>
        <dbReference type="EC" id="1.11.1.24"/>
    </reaction>
</comment>
<evidence type="ECO:0000256" key="14">
    <source>
        <dbReference type="SAM" id="MobiDB-lite"/>
    </source>
</evidence>
<feature type="region of interest" description="Disordered" evidence="14">
    <location>
        <begin position="1"/>
        <end position="84"/>
    </location>
</feature>
<dbReference type="Pfam" id="PF00578">
    <property type="entry name" value="AhpC-TSA"/>
    <property type="match status" value="1"/>
</dbReference>
<dbReference type="PANTHER" id="PTHR42801">
    <property type="entry name" value="THIOREDOXIN-DEPENDENT PEROXIDE REDUCTASE"/>
    <property type="match status" value="1"/>
</dbReference>
<evidence type="ECO:0000256" key="12">
    <source>
        <dbReference type="ARBA" id="ARBA00049091"/>
    </source>
</evidence>
<evidence type="ECO:0000313" key="16">
    <source>
        <dbReference type="EMBL" id="ORY84125.1"/>
    </source>
</evidence>
<dbReference type="EC" id="1.11.1.24" evidence="3"/>
<proteinExistence type="inferred from homology"/>
<evidence type="ECO:0000256" key="3">
    <source>
        <dbReference type="ARBA" id="ARBA00013017"/>
    </source>
</evidence>
<evidence type="ECO:0000256" key="10">
    <source>
        <dbReference type="ARBA" id="ARBA00032824"/>
    </source>
</evidence>
<feature type="compositionally biased region" description="Basic and acidic residues" evidence="14">
    <location>
        <begin position="51"/>
        <end position="62"/>
    </location>
</feature>
<dbReference type="GO" id="GO:0005737">
    <property type="term" value="C:cytoplasm"/>
    <property type="evidence" value="ECO:0007669"/>
    <property type="project" value="TreeGrafter"/>
</dbReference>
<dbReference type="OrthoDB" id="338622at2759"/>
<keyword evidence="6" id="KW-0560">Oxidoreductase</keyword>
<protein>
    <recommendedName>
        <fullName evidence="3">thioredoxin-dependent peroxiredoxin</fullName>
        <ecNumber evidence="3">1.11.1.24</ecNumber>
    </recommendedName>
    <alternativeName>
        <fullName evidence="13">Nuclear thiol peroxidase</fullName>
    </alternativeName>
    <alternativeName>
        <fullName evidence="10">Thioredoxin peroxidase</fullName>
    </alternativeName>
</protein>
<dbReference type="FunCoup" id="A0A1Y2FN18">
    <property type="interactions" value="207"/>
</dbReference>
<evidence type="ECO:0000259" key="15">
    <source>
        <dbReference type="PROSITE" id="PS51352"/>
    </source>
</evidence>
<dbReference type="InterPro" id="IPR000866">
    <property type="entry name" value="AhpC/TSA"/>
</dbReference>
<evidence type="ECO:0000256" key="4">
    <source>
        <dbReference type="ARBA" id="ARBA00022559"/>
    </source>
</evidence>
<keyword evidence="17" id="KW-1185">Reference proteome</keyword>
<dbReference type="InParanoid" id="A0A1Y2FN18"/>
<dbReference type="PANTHER" id="PTHR42801:SF23">
    <property type="entry name" value="PEROXIREDOXIN DOT5"/>
    <property type="match status" value="1"/>
</dbReference>
<comment type="subcellular location">
    <subcellularLocation>
        <location evidence="1">Nucleus</location>
    </subcellularLocation>
</comment>
<evidence type="ECO:0000313" key="17">
    <source>
        <dbReference type="Proteomes" id="UP000193467"/>
    </source>
</evidence>
<comment type="caution">
    <text evidence="16">The sequence shown here is derived from an EMBL/GenBank/DDBJ whole genome shotgun (WGS) entry which is preliminary data.</text>
</comment>
<dbReference type="Proteomes" id="UP000193467">
    <property type="component" value="Unassembled WGS sequence"/>
</dbReference>
<dbReference type="Gene3D" id="3.40.30.10">
    <property type="entry name" value="Glutaredoxin"/>
    <property type="match status" value="1"/>
</dbReference>
<sequence length="232" mass="25182">MAPKRKEPTDTAAPAEGLRRSTRSASADTKPASNSKSASNSKPVSKGKPASKGEKVAPVKEDKEEDEEEVAEDTQPAKKAKTEAKGPLEVGEVVGDVTLKNEDGEELSLAALYEKSGLVIFSYPRANTPGCTTQACLFRDIWDEFTKLDYQVYGLSQDAPKAQLSWKTGKKLQYSLLSDPKRELLSKLGSTEAKKRCHWVIEKGGKLLEAKIGVKPADDAKNTLAFIQSLKA</sequence>
<dbReference type="EMBL" id="MCGR01000018">
    <property type="protein sequence ID" value="ORY84125.1"/>
    <property type="molecule type" value="Genomic_DNA"/>
</dbReference>
<dbReference type="CDD" id="cd03017">
    <property type="entry name" value="PRX_BCP"/>
    <property type="match status" value="1"/>
</dbReference>
<keyword evidence="5" id="KW-0049">Antioxidant</keyword>
<evidence type="ECO:0000256" key="1">
    <source>
        <dbReference type="ARBA" id="ARBA00004123"/>
    </source>
</evidence>
<dbReference type="PROSITE" id="PS51352">
    <property type="entry name" value="THIOREDOXIN_2"/>
    <property type="match status" value="1"/>
</dbReference>